<feature type="region of interest" description="Disordered" evidence="1">
    <location>
        <begin position="29"/>
        <end position="56"/>
    </location>
</feature>
<sequence length="131" mass="14779">MEEAHGLISMIANSNIQPPEEIIEQPFASMTAPTPLTIEKPSQSHPAQPSAPKQRSIYPIMEENWESDQARKCTGKHTTCTYVVGYGMQQATSSNKQTQKQPKKENEGLTKKSVKKKLKEEKRRKAVKKKN</sequence>
<evidence type="ECO:0000256" key="1">
    <source>
        <dbReference type="SAM" id="MobiDB-lite"/>
    </source>
</evidence>
<name>A0ABR0B0Y4_9CRUS</name>
<organism evidence="2 3">
    <name type="scientific">Daphnia magna</name>
    <dbReference type="NCBI Taxonomy" id="35525"/>
    <lineage>
        <taxon>Eukaryota</taxon>
        <taxon>Metazoa</taxon>
        <taxon>Ecdysozoa</taxon>
        <taxon>Arthropoda</taxon>
        <taxon>Crustacea</taxon>
        <taxon>Branchiopoda</taxon>
        <taxon>Diplostraca</taxon>
        <taxon>Cladocera</taxon>
        <taxon>Anomopoda</taxon>
        <taxon>Daphniidae</taxon>
        <taxon>Daphnia</taxon>
    </lineage>
</organism>
<feature type="compositionally biased region" description="Polar residues" evidence="1">
    <location>
        <begin position="91"/>
        <end position="100"/>
    </location>
</feature>
<accession>A0ABR0B0Y4</accession>
<reference evidence="2 3" key="1">
    <citation type="journal article" date="2023" name="Nucleic Acids Res.">
        <title>The hologenome of Daphnia magna reveals possible DNA methylation and microbiome-mediated evolution of the host genome.</title>
        <authorList>
            <person name="Chaturvedi A."/>
            <person name="Li X."/>
            <person name="Dhandapani V."/>
            <person name="Marshall H."/>
            <person name="Kissane S."/>
            <person name="Cuenca-Cambronero M."/>
            <person name="Asole G."/>
            <person name="Calvet F."/>
            <person name="Ruiz-Romero M."/>
            <person name="Marangio P."/>
            <person name="Guigo R."/>
            <person name="Rago D."/>
            <person name="Mirbahai L."/>
            <person name="Eastwood N."/>
            <person name="Colbourne J.K."/>
            <person name="Zhou J."/>
            <person name="Mallon E."/>
            <person name="Orsini L."/>
        </authorList>
    </citation>
    <scope>NUCLEOTIDE SEQUENCE [LARGE SCALE GENOMIC DNA]</scope>
    <source>
        <strain evidence="2">LRV0_1</strain>
    </source>
</reference>
<comment type="caution">
    <text evidence="2">The sequence shown here is derived from an EMBL/GenBank/DDBJ whole genome shotgun (WGS) entry which is preliminary data.</text>
</comment>
<evidence type="ECO:0000313" key="3">
    <source>
        <dbReference type="Proteomes" id="UP001234178"/>
    </source>
</evidence>
<protein>
    <submittedName>
        <fullName evidence="2">Uncharacterized protein</fullName>
    </submittedName>
</protein>
<keyword evidence="3" id="KW-1185">Reference proteome</keyword>
<dbReference type="EMBL" id="JAOYFB010000039">
    <property type="protein sequence ID" value="KAK4030944.1"/>
    <property type="molecule type" value="Genomic_DNA"/>
</dbReference>
<feature type="compositionally biased region" description="Low complexity" evidence="1">
    <location>
        <begin position="40"/>
        <end position="54"/>
    </location>
</feature>
<proteinExistence type="predicted"/>
<gene>
    <name evidence="2" type="ORF">OUZ56_024369</name>
</gene>
<feature type="region of interest" description="Disordered" evidence="1">
    <location>
        <begin position="91"/>
        <end position="131"/>
    </location>
</feature>
<evidence type="ECO:0000313" key="2">
    <source>
        <dbReference type="EMBL" id="KAK4030944.1"/>
    </source>
</evidence>
<dbReference type="Proteomes" id="UP001234178">
    <property type="component" value="Unassembled WGS sequence"/>
</dbReference>